<name>A0ABX1DWD6_9HYPH</name>
<proteinExistence type="predicted"/>
<evidence type="ECO:0000313" key="2">
    <source>
        <dbReference type="Proteomes" id="UP000568486"/>
    </source>
</evidence>
<evidence type="ECO:0000313" key="1">
    <source>
        <dbReference type="EMBL" id="NKC29186.1"/>
    </source>
</evidence>
<protein>
    <submittedName>
        <fullName evidence="1">Uncharacterized protein</fullName>
    </submittedName>
</protein>
<reference evidence="1 2" key="1">
    <citation type="submission" date="2020-03" db="EMBL/GenBank/DDBJ databases">
        <title>Whole genome sequencing of clinical and environmental type strains of Ochrobactrum.</title>
        <authorList>
            <person name="Dharne M."/>
        </authorList>
    </citation>
    <scope>NUCLEOTIDE SEQUENCE [LARGE SCALE GENOMIC DNA]</scope>
    <source>
        <strain evidence="1 2">DSM 22292</strain>
    </source>
</reference>
<dbReference type="EMBL" id="JAAVLR010000002">
    <property type="protein sequence ID" value="NKC29186.1"/>
    <property type="molecule type" value="Genomic_DNA"/>
</dbReference>
<accession>A0ABX1DWD6</accession>
<keyword evidence="2" id="KW-1185">Reference proteome</keyword>
<comment type="caution">
    <text evidence="1">The sequence shown here is derived from an EMBL/GenBank/DDBJ whole genome shotgun (WGS) entry which is preliminary data.</text>
</comment>
<dbReference type="Proteomes" id="UP000568486">
    <property type="component" value="Unassembled WGS sequence"/>
</dbReference>
<sequence>MSLPASAAFTSGDAWNGKINRPPSLPVIVRIRINQYKKRLYQAVIVWFCVATDGDMRCELPSGGTIWLQEISVVWAVSEGVVNLHFYYLGSFRRQYLWFRYHA</sequence>
<gene>
    <name evidence="1" type="ORF">HED52_22020</name>
</gene>
<organism evidence="1 2">
    <name type="scientific">Brucella ciceri</name>
    <dbReference type="NCBI Taxonomy" id="391287"/>
    <lineage>
        <taxon>Bacteria</taxon>
        <taxon>Pseudomonadati</taxon>
        <taxon>Pseudomonadota</taxon>
        <taxon>Alphaproteobacteria</taxon>
        <taxon>Hyphomicrobiales</taxon>
        <taxon>Brucellaceae</taxon>
        <taxon>Brucella/Ochrobactrum group</taxon>
        <taxon>Brucella</taxon>
    </lineage>
</organism>